<name>A0A4R2BDR0_9BACI</name>
<protein>
    <submittedName>
        <fullName evidence="1">Uncharacterized protein</fullName>
    </submittedName>
</protein>
<comment type="caution">
    <text evidence="1">The sequence shown here is derived from an EMBL/GenBank/DDBJ whole genome shotgun (WGS) entry which is preliminary data.</text>
</comment>
<dbReference type="AlphaFoldDB" id="A0A4R2BDR0"/>
<sequence>MPIIQNPYDVGARVISIALYRFADFLIRVSVKVPTIFCFIYKSSSFPTIYLPPLVKLTHSQMLRSLCRIYR</sequence>
<gene>
    <name evidence="1" type="ORF">EV146_107256</name>
</gene>
<dbReference type="Proteomes" id="UP000295689">
    <property type="component" value="Unassembled WGS sequence"/>
</dbReference>
<keyword evidence="2" id="KW-1185">Reference proteome</keyword>
<dbReference type="EMBL" id="SLVV01000007">
    <property type="protein sequence ID" value="TCN24553.1"/>
    <property type="molecule type" value="Genomic_DNA"/>
</dbReference>
<proteinExistence type="predicted"/>
<evidence type="ECO:0000313" key="1">
    <source>
        <dbReference type="EMBL" id="TCN24553.1"/>
    </source>
</evidence>
<reference evidence="1 2" key="1">
    <citation type="journal article" date="2015" name="Stand. Genomic Sci.">
        <title>Genomic Encyclopedia of Bacterial and Archaeal Type Strains, Phase III: the genomes of soil and plant-associated and newly described type strains.</title>
        <authorList>
            <person name="Whitman W.B."/>
            <person name="Woyke T."/>
            <person name="Klenk H.P."/>
            <person name="Zhou Y."/>
            <person name="Lilburn T.G."/>
            <person name="Beck B.J."/>
            <person name="De Vos P."/>
            <person name="Vandamme P."/>
            <person name="Eisen J.A."/>
            <person name="Garrity G."/>
            <person name="Hugenholtz P."/>
            <person name="Kyrpides N.C."/>
        </authorList>
    </citation>
    <scope>NUCLEOTIDE SEQUENCE [LARGE SCALE GENOMIC DNA]</scope>
    <source>
        <strain evidence="1 2">CV53</strain>
    </source>
</reference>
<evidence type="ECO:0000313" key="2">
    <source>
        <dbReference type="Proteomes" id="UP000295689"/>
    </source>
</evidence>
<organism evidence="1 2">
    <name type="scientific">Mesobacillus foraminis</name>
    <dbReference type="NCBI Taxonomy" id="279826"/>
    <lineage>
        <taxon>Bacteria</taxon>
        <taxon>Bacillati</taxon>
        <taxon>Bacillota</taxon>
        <taxon>Bacilli</taxon>
        <taxon>Bacillales</taxon>
        <taxon>Bacillaceae</taxon>
        <taxon>Mesobacillus</taxon>
    </lineage>
</organism>
<accession>A0A4R2BDR0</accession>